<evidence type="ECO:0000313" key="2">
    <source>
        <dbReference type="Proteomes" id="UP001223501"/>
    </source>
</evidence>
<organism evidence="1 2">
    <name type="scientific">Empedobacter falsenii</name>
    <dbReference type="NCBI Taxonomy" id="343874"/>
    <lineage>
        <taxon>Bacteria</taxon>
        <taxon>Pseudomonadati</taxon>
        <taxon>Bacteroidota</taxon>
        <taxon>Flavobacteriia</taxon>
        <taxon>Flavobacteriales</taxon>
        <taxon>Weeksellaceae</taxon>
        <taxon>Empedobacter</taxon>
    </lineage>
</organism>
<dbReference type="Proteomes" id="UP001223501">
    <property type="component" value="Chromosome"/>
</dbReference>
<dbReference type="RefSeq" id="WP_284583546.1">
    <property type="nucleotide sequence ID" value="NZ_CP106831.1"/>
</dbReference>
<gene>
    <name evidence="1" type="ORF">OBA43_00325</name>
</gene>
<sequence length="78" mass="9127">MENLTEKFEKNLISLSDQEVINSFNKEVGNTGWVAARAYFLKALTNQFESREIDYSIIKNENTISFAKKVFLKEKKLY</sequence>
<proteinExistence type="predicted"/>
<reference evidence="1 2" key="1">
    <citation type="submission" date="2022-09" db="EMBL/GenBank/DDBJ databases">
        <title>Whole genome sequencing analysis of tet(X)-positive Empedobacter falsenii YWS9-3.</title>
        <authorList>
            <person name="Chen C."/>
            <person name="Lv Y.-L."/>
        </authorList>
    </citation>
    <scope>NUCLEOTIDE SEQUENCE [LARGE SCALE GENOMIC DNA]</scope>
    <source>
        <strain evidence="1 2">YWS9-3_T</strain>
    </source>
</reference>
<dbReference type="EMBL" id="CP106831">
    <property type="protein sequence ID" value="WIH97410.1"/>
    <property type="molecule type" value="Genomic_DNA"/>
</dbReference>
<name>A0ABY8V9K1_9FLAO</name>
<evidence type="ECO:0000313" key="1">
    <source>
        <dbReference type="EMBL" id="WIH97410.1"/>
    </source>
</evidence>
<accession>A0ABY8V9K1</accession>
<keyword evidence="2" id="KW-1185">Reference proteome</keyword>
<protein>
    <submittedName>
        <fullName evidence="1">Uncharacterized protein</fullName>
    </submittedName>
</protein>